<comment type="catalytic activity">
    <reaction evidence="1">
        <text>a 4-O-methyl-thymidine in DNA + L-cysteinyl-[protein] = a thymidine in DNA + S-methyl-L-cysteinyl-[protein]</text>
        <dbReference type="Rhea" id="RHEA:53428"/>
        <dbReference type="Rhea" id="RHEA-COMP:10131"/>
        <dbReference type="Rhea" id="RHEA-COMP:10132"/>
        <dbReference type="Rhea" id="RHEA-COMP:13555"/>
        <dbReference type="Rhea" id="RHEA-COMP:13556"/>
        <dbReference type="ChEBI" id="CHEBI:29950"/>
        <dbReference type="ChEBI" id="CHEBI:82612"/>
        <dbReference type="ChEBI" id="CHEBI:137386"/>
        <dbReference type="ChEBI" id="CHEBI:137387"/>
        <dbReference type="EC" id="2.1.1.63"/>
    </reaction>
</comment>
<evidence type="ECO:0000256" key="1">
    <source>
        <dbReference type="ARBA" id="ARBA00001286"/>
    </source>
</evidence>
<dbReference type="PANTHER" id="PTHR10815:SF5">
    <property type="entry name" value="METHYLATED-DNA--PROTEIN-CYSTEINE METHYLTRANSFERASE"/>
    <property type="match status" value="1"/>
</dbReference>
<dbReference type="GO" id="GO:0032259">
    <property type="term" value="P:methylation"/>
    <property type="evidence" value="ECO:0007669"/>
    <property type="project" value="UniProtKB-KW"/>
</dbReference>
<evidence type="ECO:0000256" key="3">
    <source>
        <dbReference type="ARBA" id="ARBA00022679"/>
    </source>
</evidence>
<dbReference type="InterPro" id="IPR036388">
    <property type="entry name" value="WH-like_DNA-bd_sf"/>
</dbReference>
<sequence length="145" mass="16131">MPEKQESKCMQEIKGWNSKHLETGDLFSKEIEKLQGYLEGQSYSLQDIDLDVSKAPPFYKTAWAICRSIGIGSTKSYKWVAGKSGSPKASRAVGQAMANNRITLIIPCHRVIGANGNLTGFGKGKTRLDLKLKLLELEKEYISKH</sequence>
<dbReference type="NCBIfam" id="TIGR00589">
    <property type="entry name" value="ogt"/>
    <property type="match status" value="1"/>
</dbReference>
<dbReference type="GO" id="GO:0006281">
    <property type="term" value="P:DNA repair"/>
    <property type="evidence" value="ECO:0007669"/>
    <property type="project" value="UniProtKB-KW"/>
</dbReference>
<keyword evidence="4" id="KW-0227">DNA damage</keyword>
<evidence type="ECO:0000259" key="7">
    <source>
        <dbReference type="Pfam" id="PF01035"/>
    </source>
</evidence>
<dbReference type="PANTHER" id="PTHR10815">
    <property type="entry name" value="METHYLATED-DNA--PROTEIN-CYSTEINE METHYLTRANSFERASE"/>
    <property type="match status" value="1"/>
</dbReference>
<dbReference type="Pfam" id="PF01035">
    <property type="entry name" value="DNA_binding_1"/>
    <property type="match status" value="1"/>
</dbReference>
<gene>
    <name evidence="8" type="ORF">METZ01_LOCUS157998</name>
</gene>
<organism evidence="8">
    <name type="scientific">marine metagenome</name>
    <dbReference type="NCBI Taxonomy" id="408172"/>
    <lineage>
        <taxon>unclassified sequences</taxon>
        <taxon>metagenomes</taxon>
        <taxon>ecological metagenomes</taxon>
    </lineage>
</organism>
<accession>A0A382AUV5</accession>
<evidence type="ECO:0000256" key="5">
    <source>
        <dbReference type="ARBA" id="ARBA00023204"/>
    </source>
</evidence>
<dbReference type="EMBL" id="UINC01026886">
    <property type="protein sequence ID" value="SVB05144.1"/>
    <property type="molecule type" value="Genomic_DNA"/>
</dbReference>
<reference evidence="8" key="1">
    <citation type="submission" date="2018-05" db="EMBL/GenBank/DDBJ databases">
        <authorList>
            <person name="Lanie J.A."/>
            <person name="Ng W.-L."/>
            <person name="Kazmierczak K.M."/>
            <person name="Andrzejewski T.M."/>
            <person name="Davidsen T.M."/>
            <person name="Wayne K.J."/>
            <person name="Tettelin H."/>
            <person name="Glass J.I."/>
            <person name="Rusch D."/>
            <person name="Podicherti R."/>
            <person name="Tsui H.-C.T."/>
            <person name="Winkler M.E."/>
        </authorList>
    </citation>
    <scope>NUCLEOTIDE SEQUENCE</scope>
</reference>
<keyword evidence="2" id="KW-0489">Methyltransferase</keyword>
<evidence type="ECO:0000256" key="4">
    <source>
        <dbReference type="ARBA" id="ARBA00022763"/>
    </source>
</evidence>
<comment type="catalytic activity">
    <reaction evidence="6">
        <text>a 6-O-methyl-2'-deoxyguanosine in DNA + L-cysteinyl-[protein] = S-methyl-L-cysteinyl-[protein] + a 2'-deoxyguanosine in DNA</text>
        <dbReference type="Rhea" id="RHEA:24000"/>
        <dbReference type="Rhea" id="RHEA-COMP:10131"/>
        <dbReference type="Rhea" id="RHEA-COMP:10132"/>
        <dbReference type="Rhea" id="RHEA-COMP:11367"/>
        <dbReference type="Rhea" id="RHEA-COMP:11368"/>
        <dbReference type="ChEBI" id="CHEBI:29950"/>
        <dbReference type="ChEBI" id="CHEBI:82612"/>
        <dbReference type="ChEBI" id="CHEBI:85445"/>
        <dbReference type="ChEBI" id="CHEBI:85448"/>
        <dbReference type="EC" id="2.1.1.63"/>
    </reaction>
</comment>
<dbReference type="PROSITE" id="PS00374">
    <property type="entry name" value="MGMT"/>
    <property type="match status" value="1"/>
</dbReference>
<dbReference type="CDD" id="cd06445">
    <property type="entry name" value="ATase"/>
    <property type="match status" value="1"/>
</dbReference>
<evidence type="ECO:0000256" key="6">
    <source>
        <dbReference type="ARBA" id="ARBA00049348"/>
    </source>
</evidence>
<dbReference type="InterPro" id="IPR001497">
    <property type="entry name" value="MethylDNA_cys_MeTrfase_AS"/>
</dbReference>
<proteinExistence type="predicted"/>
<keyword evidence="5" id="KW-0234">DNA repair</keyword>
<name>A0A382AUV5_9ZZZZ</name>
<dbReference type="AlphaFoldDB" id="A0A382AUV5"/>
<keyword evidence="3" id="KW-0808">Transferase</keyword>
<evidence type="ECO:0000313" key="8">
    <source>
        <dbReference type="EMBL" id="SVB05144.1"/>
    </source>
</evidence>
<feature type="domain" description="Methylated-DNA-[protein]-cysteine S-methyltransferase DNA binding" evidence="7">
    <location>
        <begin position="57"/>
        <end position="139"/>
    </location>
</feature>
<protein>
    <recommendedName>
        <fullName evidence="7">Methylated-DNA-[protein]-cysteine S-methyltransferase DNA binding domain-containing protein</fullName>
    </recommendedName>
</protein>
<evidence type="ECO:0000256" key="2">
    <source>
        <dbReference type="ARBA" id="ARBA00022603"/>
    </source>
</evidence>
<dbReference type="Gene3D" id="1.10.10.10">
    <property type="entry name" value="Winged helix-like DNA-binding domain superfamily/Winged helix DNA-binding domain"/>
    <property type="match status" value="1"/>
</dbReference>
<dbReference type="InterPro" id="IPR014048">
    <property type="entry name" value="MethylDNA_cys_MeTrfase_DNA-bd"/>
</dbReference>
<dbReference type="GO" id="GO:0003908">
    <property type="term" value="F:methylated-DNA-[protein]-cysteine S-methyltransferase activity"/>
    <property type="evidence" value="ECO:0007669"/>
    <property type="project" value="UniProtKB-EC"/>
</dbReference>
<dbReference type="InterPro" id="IPR036217">
    <property type="entry name" value="MethylDNA_cys_MeTrfase_DNAb"/>
</dbReference>
<dbReference type="SUPFAM" id="SSF46767">
    <property type="entry name" value="Methylated DNA-protein cysteine methyltransferase, C-terminal domain"/>
    <property type="match status" value="1"/>
</dbReference>